<feature type="compositionally biased region" description="Polar residues" evidence="1">
    <location>
        <begin position="1853"/>
        <end position="1873"/>
    </location>
</feature>
<feature type="region of interest" description="Disordered" evidence="1">
    <location>
        <begin position="3062"/>
        <end position="3088"/>
    </location>
</feature>
<feature type="compositionally biased region" description="Basic and acidic residues" evidence="1">
    <location>
        <begin position="4172"/>
        <end position="4185"/>
    </location>
</feature>
<proteinExistence type="predicted"/>
<feature type="region of interest" description="Disordered" evidence="1">
    <location>
        <begin position="857"/>
        <end position="964"/>
    </location>
</feature>
<feature type="region of interest" description="Disordered" evidence="1">
    <location>
        <begin position="2439"/>
        <end position="2606"/>
    </location>
</feature>
<dbReference type="EMBL" id="DF143048">
    <property type="protein sequence ID" value="GAA41213.2"/>
    <property type="molecule type" value="Genomic_DNA"/>
</dbReference>
<feature type="compositionally biased region" description="Polar residues" evidence="1">
    <location>
        <begin position="3893"/>
        <end position="3908"/>
    </location>
</feature>
<feature type="compositionally biased region" description="Polar residues" evidence="1">
    <location>
        <begin position="895"/>
        <end position="915"/>
    </location>
</feature>
<feature type="compositionally biased region" description="Polar residues" evidence="1">
    <location>
        <begin position="4344"/>
        <end position="4358"/>
    </location>
</feature>
<feature type="compositionally biased region" description="Basic and acidic residues" evidence="1">
    <location>
        <begin position="1903"/>
        <end position="1920"/>
    </location>
</feature>
<dbReference type="Proteomes" id="UP000008909">
    <property type="component" value="Unassembled WGS sequence"/>
</dbReference>
<sequence length="4570" mass="501821">MKAAITQTVETLLTPSSGQIVTNKKTANIENIITATSDSRNSPEIGSTVIPENTVSNISPIMKSERNDLLSDHLRQVCERKLMQPNSEPLSPESVRTLPFHGDVAANSRFSSIDGSDLESMAESKKSQAPEGIIKHLLQLQPHPTLFTPHYTQSFPALTKRANDPLLVAILYLLTQYLQQGNNIMETEKQTVGSDAQTCSPGKKLAKCPLSCSRRDPEAQRRTGERSEDKDYSVNASPSELLRTRTQPSAVASAGTPSNQGHQKRPFHAGNEAVELKNDETMSRIINCLTNAIVQAVHKFRPDTPIVFSNCTCEVFSRSGRPDKENMFPPFSLNDRPTVRDELADKSEKPVQSQVHDGSTPVKYDVSVVLPTQSPSISLNAALPEAPYSQLSPRTVSCQPTDRPCEHLLYRKQYYKNYTTTSESPKHLQGRSSQGVQTELSLPVTEDRISPGEASSSSTSTSSSATPPLLETNIRKNLSLKISSQTSESHRSDNVYFDTSEQFDCIEQSPTEFGESSTEAAEKGSEDHAHASEHQWLHLCTATGPIFESHVCTPDQNPETTPACSNQILPHSPNSDLCLQQLSREILKCWRKMNDLPTLTSELTSFIDTLWGLFRVAGPQLSLEACLTRLRKSYRVDLDAAINSMEPLTQAECSLFSLLTYGYYQELPTRHSQLPEVFAPPIGQPGLTKQTLWDPWSEICALYAIFLLAHRLLKNNVRLPYGSVTGSACQCGPQLSSLLSLNGRQSRLEMNREETFKTGSLSSFGPSELTSRNVDYDLAGRKSLYQRTLNLLREMITQSTTFGQTLEEISSINNEVRTSADTVKIQQQVSTGEPIQPSTSDTTKRTFTEGQKHIGEEMWKLDDEKDSKTDDTKDERKGDKKVLFTVDSGEDPHQTDSVNQPSTGKVTPSTRSPYSTYKGRRLTLTNSSKKSRPSPKVSFTVPRRNVSPSALSSRRSPMATTDSDLAHRTSIPVFTVKSVDSGAVHGLFLDPPEAQESGADLDSRYRSNAYRWSIIDQTDEEAEEEQNYLHSKNKTETKNVGRTNHGVSEQQKITNSVQNEFNVFRTSSCPSLTSHTFEYYGVNRIFSLNEPSSLHELSFSNAISDDPGCLGSVRIQSFPLPQLNVNSNFSSASCTSQLEQPSKYSVSEVYCGSFSVELSDPGQEVFQLSPIFSTSVRKYPTPTRLNILGDSPTKYLEKSQSPSSQNTSSGETTTLYTAVPFQNGFPLLSGSVLDGEFDNTAAMFFSLHPSYPCKMSVTESKVCWNSFGQGAENDTHRGLLKNLLVRKGPQCKPSIISAMAVPSENLGIRLSDKESDRILWSCVPPLDAGSQCKLTSKSTTDNTVKMAPHLRSSSLPLKKVTKHSVRDKNNAPRFRTVSNLQLPCTALTTQKRRKNERTKKIAHIVAPSLKNSRPGKRHLNLDPRHKCGRTEACCPSCGKFRKATGKDKCTGLGRNSVCAGNLYQPPSIVVGRAQPELGKSISKSRNNVISPPFGSSARVEVLGASTRISGAQIAQRPWGKTHVSSLSKLDLRSNLLSHNLRQNIPVEDKQCSVQNANVETGHITHESGKMGGRSPSRHKACNLTSVDVVRLIKTEHRDWYYRNDNAAKMVKKTSSCRSPTLTNEDVNIDSQPSRFVESCTTGLPTDFDTNSHLSNSFRVRIPSTAAHIFMKSNSNSTRKEQSSCRPLRSMHMSQELHRERPLDVHSKSVPNARVRRTSVGTIYGHCSVDSPLNASNERVRSHSNAGNHPHKLICVLMDVPSNNEAKTSQNMPHTTTFSVKSSSQFQRDLSELLELELQDKQTKTKLDELIICAQKLSGIKGLRWFQLVGALDNNSEETEHALSARLIERVTKSQSSPTPYNTTVSTASSLSIHQTRESGRRTRYQGPIHAVGDKNGTKNGRGVPKDDYMKVPIPKQKENTGEIQSTPFSSKPNGNERRSEVISSESSSNFKSKPFTPADRSQKQIFLRTKTDIVNNEAPSATKWSLKGRHTWSKPSIADSHVKKSCSSFFQKTVKVEGSINLSPPAYKDSIIGVESSLSFSSKAVKKEPNRNAEENGQDDIWGVPLLDWVGNSETAFSTVKCDSVEYNSKSSQKGGTVLKRQEASTQGRDSHHNWLIPDYSLSSGSISCTSEKSPSRCSLDRSLYTQDARGSVEEWEENGKNVGAKRNPTKPSVFNSGSYEKLKLFGMIPERTSIHSQTESAVYERVITSHGTPLPQVYDRNACWDVQFDAEPEAPNYAPNLGFFSLKEPFNFSDQIPTTATAECPTDPPDISSRKLENLYHVATVDTLTQKFSDPLEHLDKLTCRLVSTPHETIADVVATTMIPIIESSLGHCLGSEINVTLQNKRDELEQIKPSSEYPYKMGTNPACLGVCGMKTEAITRNDTILEAYNCLAVGSLDALPPLDLHKRAKSNQSVTLHTKVCTTQSSLELQDELTQLKSGRKIPVPHPRTSTGHLTNTGSERPFPRRKTVQKGSSSETHSISKRSVAQTKSPPQAKAGARHTEEDSRLVENSFGKLTPQSSSRPAVKSATKASAQNSETEQTFSEPSSNRAPSSSEVPGVPSKSPRRRWPSSRPAKSQTSGTQSDEEHSNKLLGQNEQKEELVNDKSPLLTRTVIYTCSTQAYAEIPSSPTENIHFRTQLGEVLGTPTTTQVGNEPETIENLLEEHLLSSVEQVHRPPSFGILDTIPPMENIWNESLVNVSDHNLNTPARKASEMSHLDIDDSKMLHTEVKPRTDVPPLHTPVGILPVGSSSQLSVFQLQLTCHTNVTYHCQQPLNSKGPIASDFEAKETELGNVGTSKQAEQLQQFPGLPTLATEKSDKVNLNLGSSPSPSIRSCCAQTTIDPDYQNGRLNASGIAEAPTENTPTIKISALLDHIPPGTIQVGLNWTITPISPSDPSSPHHLGQTEGETGYPRMETPVAEGILKKLDHIQHTSQKAVTGCPERPVSISKYDTDASDKQEFVATDKIEVGVRSKKRVKKICSESTNVSPSGCSSLSGRSGNDFGRLSSFESTSSSKTPPANRRRAISQDSIPPLIGYQTEALEVETARAATTVPSVSSPTTARYAQSATTGLEYSKTTSEKSQPSEKFVITRNTGSKQGLLISEYSASELPMDLSVGTMSRKHGHVIKPHPEEWFKCRPILDTQNRGSSAIAKRTAVREGWISSPDLNPAFSNYVCDHSVQHGGVGPFQHPYSHGNKPQSLITSGLDQVLKPAAVLLPGAVEAGCNLTRDLKDESATQKCLHALELETSQLDVSHDRTVREDCAEKLFTFKESINVNLSPLKRLQDIANMGENSVNISSELIHSESTHKQSTDVQNHAVQRQCLLDLSPRKKLRILLSTNSFACLAQNEKEQHMTFIDKLKSICGRRELLMCSNALVPPTNTKITLSDSFTTALCNLFPEVTTDTLTHNFSKTASMCARPQWSQGTNHTAQTNYCFDWNINRNNSGTVDDEFESSNYSPHAEHNSSKHPKSGNTKKTGQHGPSEEMGLIITAQERHTYPTGSQRLLSEQHVRGPEAGEQSYFPEEISSTRVFCHSLSDMDGLPFNGKSGYKDNFLYNRSIEPRYVELRKTTSLQSCLVCLEGDQPNPHWSYVTSMKLRTQQVGKSLKAHMHCVAEGIKECQDKEQSMDECLDATNLNRFNPSGPLFRSKSFPGTNRGPHIEKSTVLGVSEYWIVQSGTEPTSHESRENSYCLPGRHWNDSVDLNVGNAQLLVDEGRIQEKERAKQFYQEAGVLVQRSVRPPPAHRPLIDLDMFSIGHVSLNTRHKPSPTRESRLSLGSYPPKYGKRKHFSFTDGTQGESLASSTDGSKTRTPSKKSAPSSSDSFASTKRKLKLEEDSNVDTDPVKTSVRALRDFVKRIVKTKKRKSHKPGRSGGAALEDRFIRSPHGGGHRVSTSIKMLTQRLSSGRISGPNRKKTTTGSKQQPEKPRYKTGSSYVTSPEVVQKTGTTQLVRAQTSQPGANRLQIQRPTKGFAKFSAMTGSQEAVGKQPLAVKSTALSSSKTKRSANLVDQKPSQAYQLGEDEADQDKPKSEQGGEVEAENIPEGPENQKLGESSMLRLSKGNVSISKGPIVSGPPSEVVIPSKQLHDKSAFSEAVTAPQQTYTAGEQAKGSPERSSLTANQDPSSIQEPDDSKKPLLDAHSVKPSEGAAYETKNIIPDQTEPSSSSGTKVTRDETKSIKDQVDVVRTVKRWSKNKDERGIPEKGLAKSTKPSVTKQNLAAKTQRQITGLRKPPWAGSGFDSSSKSSVKLVMAGTQVNRKLGSEKPSTTSEAKDSSVEQPIGLKDTGPYPGIVTEGHTLEDVSKVEAPDVQSVQSLVKRTKDGLQPEGLPYQEVSVEEAKSILGQTDVSAYRSSSRMGTAGAAEERDAGGLKPSEALQVLKVKPTPLAEKSGSLPIDTVSGVASEAKLDKGTLGSSNYRSASDAQVLSRDNKDKTTDQKNKTIHPVAGLSGKEEKLTESQDARTEHTSQLQKDGVPRKSQKSSADKNQITSSLVDEPNKIVWLHGVKKTSSFGQLSLLSSQQSGDIEAPPISRSISSLPTTITASSAQSSEASFQDNYLCDTNYFMPPY</sequence>
<feature type="compositionally biased region" description="Basic residues" evidence="1">
    <location>
        <begin position="3860"/>
        <end position="3871"/>
    </location>
</feature>
<feature type="region of interest" description="Disordered" evidence="1">
    <location>
        <begin position="421"/>
        <end position="472"/>
    </location>
</feature>
<feature type="compositionally biased region" description="Polar residues" evidence="1">
    <location>
        <begin position="234"/>
        <end position="261"/>
    </location>
</feature>
<feature type="region of interest" description="Disordered" evidence="1">
    <location>
        <begin position="509"/>
        <end position="528"/>
    </location>
</feature>
<accession>H2KQS0</accession>
<evidence type="ECO:0000313" key="3">
    <source>
        <dbReference type="Proteomes" id="UP000008909"/>
    </source>
</evidence>
<feature type="compositionally biased region" description="Low complexity" evidence="1">
    <location>
        <begin position="454"/>
        <end position="466"/>
    </location>
</feature>
<feature type="compositionally biased region" description="Basic and acidic residues" evidence="1">
    <location>
        <begin position="4132"/>
        <end position="4145"/>
    </location>
</feature>
<feature type="region of interest" description="Disordered" evidence="1">
    <location>
        <begin position="823"/>
        <end position="845"/>
    </location>
</feature>
<feature type="region of interest" description="Disordered" evidence="1">
    <location>
        <begin position="2983"/>
        <end position="3033"/>
    </location>
</feature>
<feature type="compositionally biased region" description="Polar residues" evidence="1">
    <location>
        <begin position="4115"/>
        <end position="4129"/>
    </location>
</feature>
<feature type="compositionally biased region" description="Polar residues" evidence="1">
    <location>
        <begin position="2531"/>
        <end position="2544"/>
    </location>
</feature>
<feature type="compositionally biased region" description="Polar residues" evidence="1">
    <location>
        <begin position="3793"/>
        <end position="3807"/>
    </location>
</feature>
<feature type="region of interest" description="Disordered" evidence="1">
    <location>
        <begin position="193"/>
        <end position="267"/>
    </location>
</feature>
<feature type="compositionally biased region" description="Polar residues" evidence="1">
    <location>
        <begin position="2450"/>
        <end position="2461"/>
    </location>
</feature>
<feature type="region of interest" description="Disordered" evidence="1">
    <location>
        <begin position="4344"/>
        <end position="4378"/>
    </location>
</feature>
<reference key="2">
    <citation type="submission" date="2011-10" db="EMBL/GenBank/DDBJ databases">
        <title>The genome and transcriptome sequence of Clonorchis sinensis provide insights into the carcinogenic liver fluke.</title>
        <authorList>
            <person name="Wang X."/>
            <person name="Huang Y."/>
            <person name="Chen W."/>
            <person name="Liu H."/>
            <person name="Guo L."/>
            <person name="Chen Y."/>
            <person name="Luo F."/>
            <person name="Zhou W."/>
            <person name="Sun J."/>
            <person name="Mao Q."/>
            <person name="Liang P."/>
            <person name="Zhou C."/>
            <person name="Tian Y."/>
            <person name="Men J."/>
            <person name="Lv X."/>
            <person name="Huang L."/>
            <person name="Zhou J."/>
            <person name="Hu Y."/>
            <person name="Li R."/>
            <person name="Zhang F."/>
            <person name="Lei H."/>
            <person name="Li X."/>
            <person name="Hu X."/>
            <person name="Liang C."/>
            <person name="Xu J."/>
            <person name="Wu Z."/>
            <person name="Yu X."/>
        </authorList>
    </citation>
    <scope>NUCLEOTIDE SEQUENCE</scope>
    <source>
        <strain>Henan</strain>
    </source>
</reference>
<protein>
    <submittedName>
        <fullName evidence="2">Uncharacterized protein</fullName>
    </submittedName>
</protein>
<feature type="compositionally biased region" description="Polar residues" evidence="1">
    <location>
        <begin position="4211"/>
        <end position="4228"/>
    </location>
</feature>
<organism evidence="2 3">
    <name type="scientific">Clonorchis sinensis</name>
    <name type="common">Chinese liver fluke</name>
    <dbReference type="NCBI Taxonomy" id="79923"/>
    <lineage>
        <taxon>Eukaryota</taxon>
        <taxon>Metazoa</taxon>
        <taxon>Spiralia</taxon>
        <taxon>Lophotrochozoa</taxon>
        <taxon>Platyhelminthes</taxon>
        <taxon>Trematoda</taxon>
        <taxon>Digenea</taxon>
        <taxon>Opisthorchiida</taxon>
        <taxon>Opisthorchiata</taxon>
        <taxon>Opisthorchiidae</taxon>
        <taxon>Clonorchis</taxon>
    </lineage>
</organism>
<feature type="compositionally biased region" description="Low complexity" evidence="1">
    <location>
        <begin position="2989"/>
        <end position="3001"/>
    </location>
</feature>
<evidence type="ECO:0000313" key="2">
    <source>
        <dbReference type="EMBL" id="GAA41213.2"/>
    </source>
</evidence>
<feature type="compositionally biased region" description="Polar residues" evidence="1">
    <location>
        <begin position="946"/>
        <end position="963"/>
    </location>
</feature>
<feature type="compositionally biased region" description="Basic and acidic residues" evidence="1">
    <location>
        <begin position="4430"/>
        <end position="4441"/>
    </location>
</feature>
<name>H2KQS0_CLOSI</name>
<feature type="region of interest" description="Disordered" evidence="1">
    <location>
        <begin position="1190"/>
        <end position="1211"/>
    </location>
</feature>
<feature type="compositionally biased region" description="Basic and acidic residues" evidence="1">
    <location>
        <begin position="4195"/>
        <end position="4207"/>
    </location>
</feature>
<feature type="region of interest" description="Disordered" evidence="1">
    <location>
        <begin position="3761"/>
        <end position="3830"/>
    </location>
</feature>
<feature type="region of interest" description="Disordered" evidence="1">
    <location>
        <begin position="1853"/>
        <end position="1963"/>
    </location>
</feature>
<feature type="compositionally biased region" description="Basic and acidic residues" evidence="1">
    <location>
        <begin position="4452"/>
        <end position="4467"/>
    </location>
</feature>
<feature type="region of interest" description="Disordered" evidence="1">
    <location>
        <begin position="3997"/>
        <end position="4295"/>
    </location>
</feature>
<keyword evidence="3" id="KW-1185">Reference proteome</keyword>
<evidence type="ECO:0000256" key="1">
    <source>
        <dbReference type="SAM" id="MobiDB-lite"/>
    </source>
</evidence>
<feature type="compositionally biased region" description="Polar residues" evidence="1">
    <location>
        <begin position="4162"/>
        <end position="4171"/>
    </location>
</feature>
<feature type="compositionally biased region" description="Polar residues" evidence="1">
    <location>
        <begin position="2472"/>
        <end position="2493"/>
    </location>
</feature>
<feature type="compositionally biased region" description="Polar residues" evidence="1">
    <location>
        <begin position="823"/>
        <end position="841"/>
    </location>
</feature>
<reference evidence="2" key="1">
    <citation type="journal article" date="2011" name="Genome Biol.">
        <title>The draft genome of the carcinogenic human liver fluke Clonorchis sinensis.</title>
        <authorList>
            <person name="Wang X."/>
            <person name="Chen W."/>
            <person name="Huang Y."/>
            <person name="Sun J."/>
            <person name="Men J."/>
            <person name="Liu H."/>
            <person name="Luo F."/>
            <person name="Guo L."/>
            <person name="Lv X."/>
            <person name="Deng C."/>
            <person name="Zhou C."/>
            <person name="Fan Y."/>
            <person name="Li X."/>
            <person name="Huang L."/>
            <person name="Hu Y."/>
            <person name="Liang C."/>
            <person name="Hu X."/>
            <person name="Xu J."/>
            <person name="Yu X."/>
        </authorList>
    </citation>
    <scope>NUCLEOTIDE SEQUENCE [LARGE SCALE GENOMIC DNA]</scope>
    <source>
        <strain evidence="2">Henan</strain>
    </source>
</reference>
<gene>
    <name evidence="2" type="ORF">CLF_104573</name>
</gene>
<feature type="compositionally biased region" description="Polar residues" evidence="1">
    <location>
        <begin position="1921"/>
        <end position="1933"/>
    </location>
</feature>
<feature type="compositionally biased region" description="Low complexity" evidence="1">
    <location>
        <begin position="1199"/>
        <end position="1209"/>
    </location>
</feature>
<feature type="compositionally biased region" description="Basic and acidic residues" evidence="1">
    <location>
        <begin position="857"/>
        <end position="882"/>
    </location>
</feature>
<feature type="compositionally biased region" description="Polar residues" evidence="1">
    <location>
        <begin position="4414"/>
        <end position="4426"/>
    </location>
</feature>
<feature type="region of interest" description="Disordered" evidence="1">
    <location>
        <begin position="4412"/>
        <end position="4492"/>
    </location>
</feature>
<feature type="compositionally biased region" description="Polar residues" evidence="1">
    <location>
        <begin position="3064"/>
        <end position="3083"/>
    </location>
</feature>
<feature type="compositionally biased region" description="Polar residues" evidence="1">
    <location>
        <begin position="4482"/>
        <end position="4492"/>
    </location>
</feature>
<feature type="compositionally biased region" description="Polar residues" evidence="1">
    <location>
        <begin position="509"/>
        <end position="519"/>
    </location>
</feature>
<feature type="compositionally biased region" description="Polar residues" evidence="1">
    <location>
        <begin position="430"/>
        <end position="440"/>
    </location>
</feature>
<feature type="region of interest" description="Disordered" evidence="1">
    <location>
        <begin position="2895"/>
        <end position="2914"/>
    </location>
</feature>
<feature type="compositionally biased region" description="Low complexity" evidence="1">
    <location>
        <begin position="3815"/>
        <end position="3827"/>
    </location>
</feature>
<feature type="compositionally biased region" description="Basic and acidic residues" evidence="1">
    <location>
        <begin position="213"/>
        <end position="232"/>
    </location>
</feature>
<feature type="compositionally biased region" description="Low complexity" evidence="1">
    <location>
        <begin position="2545"/>
        <end position="2557"/>
    </location>
</feature>
<feature type="region of interest" description="Disordered" evidence="1">
    <location>
        <begin position="3448"/>
        <end position="3483"/>
    </location>
</feature>
<feature type="region of interest" description="Disordered" evidence="1">
    <location>
        <begin position="2088"/>
        <end position="2112"/>
    </location>
</feature>
<feature type="region of interest" description="Disordered" evidence="1">
    <location>
        <begin position="3860"/>
        <end position="3939"/>
    </location>
</feature>